<accession>A0A0D3K180</accession>
<dbReference type="RefSeq" id="XP_005768935.1">
    <property type="nucleotide sequence ID" value="XM_005768878.1"/>
</dbReference>
<sequence>MTTHAIGFAGCSILLLQRALYERRGPSRLQTRLAALHAWRSLGGFGGLAPPDSSELLLSRRAFDLMDEDGDGFLTPDELTRAVLELKKRAGGAHTRDEVERLVQRMMLVGDSDGDGRIDAEEYRRLEINLENLIPYE</sequence>
<dbReference type="CDD" id="cd00051">
    <property type="entry name" value="EFh"/>
    <property type="match status" value="1"/>
</dbReference>
<dbReference type="HOGENOM" id="CLU_1868999_0_0_1"/>
<dbReference type="InterPro" id="IPR018247">
    <property type="entry name" value="EF_Hand_1_Ca_BS"/>
</dbReference>
<dbReference type="AlphaFoldDB" id="A0A0D3K180"/>
<dbReference type="Proteomes" id="UP000013827">
    <property type="component" value="Unassembled WGS sequence"/>
</dbReference>
<dbReference type="Gene3D" id="1.10.238.10">
    <property type="entry name" value="EF-hand"/>
    <property type="match status" value="1"/>
</dbReference>
<keyword evidence="1" id="KW-0106">Calcium</keyword>
<dbReference type="GeneID" id="17262655"/>
<dbReference type="InterPro" id="IPR002048">
    <property type="entry name" value="EF_hand_dom"/>
</dbReference>
<dbReference type="RefSeq" id="XP_005781944.1">
    <property type="nucleotide sequence ID" value="XM_005781887.1"/>
</dbReference>
<dbReference type="SMART" id="SM00054">
    <property type="entry name" value="EFh"/>
    <property type="match status" value="2"/>
</dbReference>
<dbReference type="InterPro" id="IPR011992">
    <property type="entry name" value="EF-hand-dom_pair"/>
</dbReference>
<dbReference type="Pfam" id="PF13499">
    <property type="entry name" value="EF-hand_7"/>
    <property type="match status" value="1"/>
</dbReference>
<evidence type="ECO:0000256" key="1">
    <source>
        <dbReference type="ARBA" id="ARBA00022837"/>
    </source>
</evidence>
<dbReference type="EnsemblProtists" id="EOD16506">
    <property type="protein sequence ID" value="EOD16506"/>
    <property type="gene ID" value="EMIHUDRAFT_245052"/>
</dbReference>
<dbReference type="GeneID" id="17274788"/>
<feature type="domain" description="EF-hand" evidence="2">
    <location>
        <begin position="54"/>
        <end position="89"/>
    </location>
</feature>
<dbReference type="PROSITE" id="PS50222">
    <property type="entry name" value="EF_HAND_2"/>
    <property type="match status" value="2"/>
</dbReference>
<dbReference type="GO" id="GO:0005509">
    <property type="term" value="F:calcium ion binding"/>
    <property type="evidence" value="ECO:0007669"/>
    <property type="project" value="InterPro"/>
</dbReference>
<dbReference type="KEGG" id="ehx:EMIHUDRAFT_245052"/>
<dbReference type="PROSITE" id="PS00018">
    <property type="entry name" value="EF_HAND_1"/>
    <property type="match status" value="2"/>
</dbReference>
<organism evidence="3 4">
    <name type="scientific">Emiliania huxleyi (strain CCMP1516)</name>
    <dbReference type="NCBI Taxonomy" id="280463"/>
    <lineage>
        <taxon>Eukaryota</taxon>
        <taxon>Haptista</taxon>
        <taxon>Haptophyta</taxon>
        <taxon>Prymnesiophyceae</taxon>
        <taxon>Isochrysidales</taxon>
        <taxon>Noelaerhabdaceae</taxon>
        <taxon>Emiliania</taxon>
    </lineage>
</organism>
<protein>
    <recommendedName>
        <fullName evidence="2">EF-hand domain-containing protein</fullName>
    </recommendedName>
</protein>
<keyword evidence="4" id="KW-1185">Reference proteome</keyword>
<feature type="domain" description="EF-hand" evidence="2">
    <location>
        <begin position="98"/>
        <end position="133"/>
    </location>
</feature>
<evidence type="ECO:0000313" key="3">
    <source>
        <dbReference type="EnsemblProtists" id="EOD29515"/>
    </source>
</evidence>
<evidence type="ECO:0000313" key="4">
    <source>
        <dbReference type="Proteomes" id="UP000013827"/>
    </source>
</evidence>
<reference evidence="4" key="1">
    <citation type="journal article" date="2013" name="Nature">
        <title>Pan genome of the phytoplankton Emiliania underpins its global distribution.</title>
        <authorList>
            <person name="Read B.A."/>
            <person name="Kegel J."/>
            <person name="Klute M.J."/>
            <person name="Kuo A."/>
            <person name="Lefebvre S.C."/>
            <person name="Maumus F."/>
            <person name="Mayer C."/>
            <person name="Miller J."/>
            <person name="Monier A."/>
            <person name="Salamov A."/>
            <person name="Young J."/>
            <person name="Aguilar M."/>
            <person name="Claverie J.M."/>
            <person name="Frickenhaus S."/>
            <person name="Gonzalez K."/>
            <person name="Herman E.K."/>
            <person name="Lin Y.C."/>
            <person name="Napier J."/>
            <person name="Ogata H."/>
            <person name="Sarno A.F."/>
            <person name="Shmutz J."/>
            <person name="Schroeder D."/>
            <person name="de Vargas C."/>
            <person name="Verret F."/>
            <person name="von Dassow P."/>
            <person name="Valentin K."/>
            <person name="Van de Peer Y."/>
            <person name="Wheeler G."/>
            <person name="Dacks J.B."/>
            <person name="Delwiche C.F."/>
            <person name="Dyhrman S.T."/>
            <person name="Glockner G."/>
            <person name="John U."/>
            <person name="Richards T."/>
            <person name="Worden A.Z."/>
            <person name="Zhang X."/>
            <person name="Grigoriev I.V."/>
            <person name="Allen A.E."/>
            <person name="Bidle K."/>
            <person name="Borodovsky M."/>
            <person name="Bowler C."/>
            <person name="Brownlee C."/>
            <person name="Cock J.M."/>
            <person name="Elias M."/>
            <person name="Gladyshev V.N."/>
            <person name="Groth M."/>
            <person name="Guda C."/>
            <person name="Hadaegh A."/>
            <person name="Iglesias-Rodriguez M.D."/>
            <person name="Jenkins J."/>
            <person name="Jones B.M."/>
            <person name="Lawson T."/>
            <person name="Leese F."/>
            <person name="Lindquist E."/>
            <person name="Lobanov A."/>
            <person name="Lomsadze A."/>
            <person name="Malik S.B."/>
            <person name="Marsh M.E."/>
            <person name="Mackinder L."/>
            <person name="Mock T."/>
            <person name="Mueller-Roeber B."/>
            <person name="Pagarete A."/>
            <person name="Parker M."/>
            <person name="Probert I."/>
            <person name="Quesneville H."/>
            <person name="Raines C."/>
            <person name="Rensing S.A."/>
            <person name="Riano-Pachon D.M."/>
            <person name="Richier S."/>
            <person name="Rokitta S."/>
            <person name="Shiraiwa Y."/>
            <person name="Soanes D.M."/>
            <person name="van der Giezen M."/>
            <person name="Wahlund T.M."/>
            <person name="Williams B."/>
            <person name="Wilson W."/>
            <person name="Wolfe G."/>
            <person name="Wurch L.L."/>
        </authorList>
    </citation>
    <scope>NUCLEOTIDE SEQUENCE</scope>
</reference>
<dbReference type="EnsemblProtists" id="EOD29515">
    <property type="protein sequence ID" value="EOD29515"/>
    <property type="gene ID" value="EMIHUDRAFT_233889"/>
</dbReference>
<dbReference type="SUPFAM" id="SSF47473">
    <property type="entry name" value="EF-hand"/>
    <property type="match status" value="1"/>
</dbReference>
<evidence type="ECO:0000259" key="2">
    <source>
        <dbReference type="PROSITE" id="PS50222"/>
    </source>
</evidence>
<dbReference type="PaxDb" id="2903-EOD16506"/>
<name>A0A0D3K180_EMIH1</name>
<dbReference type="KEGG" id="ehx:EMIHUDRAFT_233889"/>
<proteinExistence type="predicted"/>
<reference evidence="3" key="2">
    <citation type="submission" date="2024-10" db="UniProtKB">
        <authorList>
            <consortium name="EnsemblProtists"/>
        </authorList>
    </citation>
    <scope>IDENTIFICATION</scope>
</reference>